<dbReference type="PANTHER" id="PTHR42951">
    <property type="entry name" value="METALLO-BETA-LACTAMASE DOMAIN-CONTAINING"/>
    <property type="match status" value="1"/>
</dbReference>
<organism evidence="2 3">
    <name type="scientific">Phytohabitans rumicis</name>
    <dbReference type="NCBI Taxonomy" id="1076125"/>
    <lineage>
        <taxon>Bacteria</taxon>
        <taxon>Bacillati</taxon>
        <taxon>Actinomycetota</taxon>
        <taxon>Actinomycetes</taxon>
        <taxon>Micromonosporales</taxon>
        <taxon>Micromonosporaceae</taxon>
    </lineage>
</organism>
<reference evidence="2 3" key="1">
    <citation type="submission" date="2020-03" db="EMBL/GenBank/DDBJ databases">
        <title>Whole genome shotgun sequence of Phytohabitans rumicis NBRC 108638.</title>
        <authorList>
            <person name="Komaki H."/>
            <person name="Tamura T."/>
        </authorList>
    </citation>
    <scope>NUCLEOTIDE SEQUENCE [LARGE SCALE GENOMIC DNA]</scope>
    <source>
        <strain evidence="2 3">NBRC 108638</strain>
    </source>
</reference>
<dbReference type="SUPFAM" id="SSF56281">
    <property type="entry name" value="Metallo-hydrolase/oxidoreductase"/>
    <property type="match status" value="1"/>
</dbReference>
<dbReference type="SMART" id="SM00849">
    <property type="entry name" value="Lactamase_B"/>
    <property type="match status" value="1"/>
</dbReference>
<gene>
    <name evidence="2" type="ORF">Prum_008410</name>
</gene>
<accession>A0A6V8KXZ7</accession>
<dbReference type="InterPro" id="IPR050855">
    <property type="entry name" value="NDM-1-like"/>
</dbReference>
<dbReference type="RefSeq" id="WP_173074060.1">
    <property type="nucleotide sequence ID" value="NZ_BAABJB010000016.1"/>
</dbReference>
<dbReference type="Gene3D" id="3.60.15.10">
    <property type="entry name" value="Ribonuclease Z/Hydroxyacylglutathione hydrolase-like"/>
    <property type="match status" value="1"/>
</dbReference>
<dbReference type="Pfam" id="PF00753">
    <property type="entry name" value="Lactamase_B"/>
    <property type="match status" value="1"/>
</dbReference>
<evidence type="ECO:0000313" key="2">
    <source>
        <dbReference type="EMBL" id="GFJ87199.1"/>
    </source>
</evidence>
<evidence type="ECO:0000313" key="3">
    <source>
        <dbReference type="Proteomes" id="UP000482960"/>
    </source>
</evidence>
<feature type="domain" description="Metallo-beta-lactamase" evidence="1">
    <location>
        <begin position="22"/>
        <end position="234"/>
    </location>
</feature>
<comment type="caution">
    <text evidence="2">The sequence shown here is derived from an EMBL/GenBank/DDBJ whole genome shotgun (WGS) entry which is preliminary data.</text>
</comment>
<proteinExistence type="predicted"/>
<dbReference type="Proteomes" id="UP000482960">
    <property type="component" value="Unassembled WGS sequence"/>
</dbReference>
<keyword evidence="3" id="KW-1185">Reference proteome</keyword>
<dbReference type="EMBL" id="BLPG01000001">
    <property type="protein sequence ID" value="GFJ87199.1"/>
    <property type="molecule type" value="Genomic_DNA"/>
</dbReference>
<evidence type="ECO:0000259" key="1">
    <source>
        <dbReference type="SMART" id="SM00849"/>
    </source>
</evidence>
<dbReference type="AlphaFoldDB" id="A0A6V8KXZ7"/>
<dbReference type="InterPro" id="IPR001279">
    <property type="entry name" value="Metallo-B-lactamas"/>
</dbReference>
<sequence>MTDWFAVEPIAPRTWLIAEPGHVNCFLVEGDDRAVLVDTGLGIGDIGSAVAAVTDRPVLAVNTHSHSDHRGGNRFFTDVAAHPSALDTLAQEVPPAQLRDYLAVAREQLRAYDRMRADDRRFFHLFTRTTEPRPLPPDADEWRVPGGPAARPLADRERIDLGGRELTVLYTPGHSPDSVCLLDEGSGLFFAGDTLITGDFWAHTPDTDLAAFAGTLRWLADDVAGAVSHVFPAHTLRYRVGPDFLRRAADGFADVVSGRSVGEPGADLLGRSVLRHEFGDFTVLRPVS</sequence>
<reference evidence="2 3" key="2">
    <citation type="submission" date="2020-03" db="EMBL/GenBank/DDBJ databases">
        <authorList>
            <person name="Ichikawa N."/>
            <person name="Kimura A."/>
            <person name="Kitahashi Y."/>
            <person name="Uohara A."/>
        </authorList>
    </citation>
    <scope>NUCLEOTIDE SEQUENCE [LARGE SCALE GENOMIC DNA]</scope>
    <source>
        <strain evidence="2 3">NBRC 108638</strain>
    </source>
</reference>
<name>A0A6V8KXZ7_9ACTN</name>
<protein>
    <recommendedName>
        <fullName evidence="1">Metallo-beta-lactamase domain-containing protein</fullName>
    </recommendedName>
</protein>
<dbReference type="PANTHER" id="PTHR42951:SF4">
    <property type="entry name" value="ACYL-COENZYME A THIOESTERASE MBLAC2"/>
    <property type="match status" value="1"/>
</dbReference>
<dbReference type="InterPro" id="IPR036866">
    <property type="entry name" value="RibonucZ/Hydroxyglut_hydro"/>
</dbReference>